<keyword evidence="5 13" id="KW-0255">Endonuclease</keyword>
<evidence type="ECO:0000256" key="3">
    <source>
        <dbReference type="ARBA" id="ARBA00022722"/>
    </source>
</evidence>
<dbReference type="GO" id="GO:0005737">
    <property type="term" value="C:cytoplasm"/>
    <property type="evidence" value="ECO:0007669"/>
    <property type="project" value="UniProtKB-SubCell"/>
</dbReference>
<evidence type="ECO:0000256" key="12">
    <source>
        <dbReference type="ARBA" id="ARBA00029523"/>
    </source>
</evidence>
<keyword evidence="3 13" id="KW-0540">Nuclease</keyword>
<dbReference type="GO" id="GO:0000287">
    <property type="term" value="F:magnesium ion binding"/>
    <property type="evidence" value="ECO:0007669"/>
    <property type="project" value="UniProtKB-UniRule"/>
</dbReference>
<comment type="catalytic activity">
    <reaction evidence="13">
        <text>Endonucleolytic cleavage at a junction such as a reciprocal single-stranded crossover between two homologous DNA duplexes (Holliday junction).</text>
        <dbReference type="EC" id="3.1.21.10"/>
    </reaction>
</comment>
<keyword evidence="6 13" id="KW-0227">DNA damage</keyword>
<evidence type="ECO:0000256" key="8">
    <source>
        <dbReference type="ARBA" id="ARBA00022842"/>
    </source>
</evidence>
<keyword evidence="10 13" id="KW-0234">DNA repair</keyword>
<dbReference type="GO" id="GO:0007059">
    <property type="term" value="P:chromosome segregation"/>
    <property type="evidence" value="ECO:0007669"/>
    <property type="project" value="UniProtKB-UniRule"/>
</dbReference>
<dbReference type="AlphaFoldDB" id="A0A1C3YW67"/>
<evidence type="ECO:0000256" key="13">
    <source>
        <dbReference type="HAMAP-Rule" id="MF_00130"/>
    </source>
</evidence>
<feature type="binding site" evidence="13">
    <location>
        <position position="119"/>
    </location>
    <ligand>
        <name>Mg(2+)</name>
        <dbReference type="ChEBI" id="CHEBI:18420"/>
    </ligand>
</feature>
<comment type="subcellular location">
    <subcellularLocation>
        <location evidence="1 13">Cytoplasm</location>
    </subcellularLocation>
</comment>
<protein>
    <recommendedName>
        <fullName evidence="12 13">Holliday junction resolvase RecU</fullName>
        <ecNumber evidence="13 14">3.1.21.10</ecNumber>
    </recommendedName>
    <alternativeName>
        <fullName evidence="13">Recombination protein U homolog</fullName>
    </alternativeName>
</protein>
<dbReference type="InterPro" id="IPR011856">
    <property type="entry name" value="tRNA_endonuc-like_dom_sf"/>
</dbReference>
<evidence type="ECO:0000256" key="11">
    <source>
        <dbReference type="ARBA" id="ARBA00023447"/>
    </source>
</evidence>
<comment type="cofactor">
    <cofactor evidence="13">
        <name>Mg(2+)</name>
        <dbReference type="ChEBI" id="CHEBI:18420"/>
    </cofactor>
    <text evidence="13">Binds 1 Mg(2+) ion per subunit.</text>
</comment>
<dbReference type="InterPro" id="IPR011335">
    <property type="entry name" value="Restrct_endonuc-II-like"/>
</dbReference>
<evidence type="ECO:0000256" key="5">
    <source>
        <dbReference type="ARBA" id="ARBA00022759"/>
    </source>
</evidence>
<dbReference type="STRING" id="1505725.GA0061074_101171"/>
<keyword evidence="4 13" id="KW-0479">Metal-binding</keyword>
<evidence type="ECO:0000313" key="15">
    <source>
        <dbReference type="EMBL" id="SCB74364.1"/>
    </source>
</evidence>
<keyword evidence="7 13" id="KW-0378">Hydrolase</keyword>
<gene>
    <name evidence="13" type="primary">recU</name>
    <name evidence="15" type="ORF">GA0061074_101171</name>
</gene>
<keyword evidence="8 13" id="KW-0460">Magnesium</keyword>
<evidence type="ECO:0000256" key="4">
    <source>
        <dbReference type="ARBA" id="ARBA00022723"/>
    </source>
</evidence>
<dbReference type="Pfam" id="PF03838">
    <property type="entry name" value="RecU"/>
    <property type="match status" value="1"/>
</dbReference>
<keyword evidence="2 13" id="KW-0963">Cytoplasm</keyword>
<reference evidence="16" key="1">
    <citation type="submission" date="2016-08" db="EMBL/GenBank/DDBJ databases">
        <authorList>
            <person name="Varghese N."/>
            <person name="Submissions Spin"/>
        </authorList>
    </citation>
    <scope>NUCLEOTIDE SEQUENCE [LARGE SCALE GENOMIC DNA]</scope>
    <source>
        <strain evidence="16">R-53094</strain>
    </source>
</reference>
<dbReference type="Proteomes" id="UP000199268">
    <property type="component" value="Unassembled WGS sequence"/>
</dbReference>
<evidence type="ECO:0000256" key="6">
    <source>
        <dbReference type="ARBA" id="ARBA00022763"/>
    </source>
</evidence>
<dbReference type="SUPFAM" id="SSF52980">
    <property type="entry name" value="Restriction endonuclease-like"/>
    <property type="match status" value="1"/>
</dbReference>
<feature type="binding site" evidence="13">
    <location>
        <position position="87"/>
    </location>
    <ligand>
        <name>Mg(2+)</name>
        <dbReference type="ChEBI" id="CHEBI:18420"/>
    </ligand>
</feature>
<feature type="site" description="Transition state stabilizer" evidence="13">
    <location>
        <position position="102"/>
    </location>
</feature>
<evidence type="ECO:0000313" key="16">
    <source>
        <dbReference type="Proteomes" id="UP000199268"/>
    </source>
</evidence>
<dbReference type="PIRSF" id="PIRSF037785">
    <property type="entry name" value="RecU"/>
    <property type="match status" value="1"/>
</dbReference>
<dbReference type="GO" id="GO:0008821">
    <property type="term" value="F:crossover junction DNA endonuclease activity"/>
    <property type="evidence" value="ECO:0007669"/>
    <property type="project" value="UniProtKB-EC"/>
</dbReference>
<evidence type="ECO:0000256" key="10">
    <source>
        <dbReference type="ARBA" id="ARBA00023204"/>
    </source>
</evidence>
<evidence type="ECO:0000256" key="7">
    <source>
        <dbReference type="ARBA" id="ARBA00022801"/>
    </source>
</evidence>
<keyword evidence="16" id="KW-1185">Reference proteome</keyword>
<dbReference type="HAMAP" id="MF_00130">
    <property type="entry name" value="RecU"/>
    <property type="match status" value="1"/>
</dbReference>
<evidence type="ECO:0000256" key="1">
    <source>
        <dbReference type="ARBA" id="ARBA00004496"/>
    </source>
</evidence>
<evidence type="ECO:0000256" key="14">
    <source>
        <dbReference type="NCBIfam" id="TIGR00648"/>
    </source>
</evidence>
<dbReference type="EC" id="3.1.21.10" evidence="13 14"/>
<dbReference type="GO" id="GO:0006281">
    <property type="term" value="P:DNA repair"/>
    <property type="evidence" value="ECO:0007669"/>
    <property type="project" value="UniProtKB-UniRule"/>
</dbReference>
<comment type="function">
    <text evidence="13">Endonuclease that resolves Holliday junction intermediates in genetic recombination. Cleaves mobile four-strand junctions by introducing symmetrical nicks in paired strands. Promotes annealing of linear ssDNA with homologous dsDNA. Required for DNA repair, homologous recombination and chromosome segregation.</text>
</comment>
<evidence type="ECO:0000256" key="9">
    <source>
        <dbReference type="ARBA" id="ARBA00023172"/>
    </source>
</evidence>
<feature type="binding site" evidence="13">
    <location>
        <position position="100"/>
    </location>
    <ligand>
        <name>Mg(2+)</name>
        <dbReference type="ChEBI" id="CHEBI:18420"/>
    </ligand>
</feature>
<dbReference type="EMBL" id="FMAO01000001">
    <property type="protein sequence ID" value="SCB74364.1"/>
    <property type="molecule type" value="Genomic_DNA"/>
</dbReference>
<dbReference type="RefSeq" id="WP_092461215.1">
    <property type="nucleotide sequence ID" value="NZ_BJEE01000002.1"/>
</dbReference>
<dbReference type="InterPro" id="IPR004612">
    <property type="entry name" value="Resolv_RecU"/>
</dbReference>
<keyword evidence="9 13" id="KW-0233">DNA recombination</keyword>
<dbReference type="GO" id="GO:0006310">
    <property type="term" value="P:DNA recombination"/>
    <property type="evidence" value="ECO:0007669"/>
    <property type="project" value="UniProtKB-UniRule"/>
</dbReference>
<dbReference type="CDD" id="cd22354">
    <property type="entry name" value="RecU-like"/>
    <property type="match status" value="1"/>
</dbReference>
<feature type="binding site" evidence="13">
    <location>
        <position position="85"/>
    </location>
    <ligand>
        <name>Mg(2+)</name>
        <dbReference type="ChEBI" id="CHEBI:18420"/>
    </ligand>
</feature>
<dbReference type="GO" id="GO:0003676">
    <property type="term" value="F:nucleic acid binding"/>
    <property type="evidence" value="ECO:0007669"/>
    <property type="project" value="InterPro"/>
</dbReference>
<evidence type="ECO:0000256" key="2">
    <source>
        <dbReference type="ARBA" id="ARBA00022490"/>
    </source>
</evidence>
<dbReference type="NCBIfam" id="NF002581">
    <property type="entry name" value="PRK02234.1-2"/>
    <property type="match status" value="1"/>
</dbReference>
<dbReference type="NCBIfam" id="NF002584">
    <property type="entry name" value="PRK02234.1-5"/>
    <property type="match status" value="1"/>
</dbReference>
<proteinExistence type="inferred from homology"/>
<sequence length="208" mass="24147">MAFNYPNGHSFNQKAFQKPIVSYGASQSNRGMSLEHDINEANKYYLATDQAVIHKKPTPVQIVNVSYPARAAAKITEAYFRQASTTDYNGIYRGYYIDFDAKETTHKRSFPLSNIHEHQVKHLKAIAKQKGLAFMIIRFTVLQETYVIWANLVFKYWDNRENGRKSIPYEEITKFGERVEQQFNPTTPYLQAVDKLLIQRKEEGDNLI</sequence>
<dbReference type="NCBIfam" id="TIGR00648">
    <property type="entry name" value="recU"/>
    <property type="match status" value="1"/>
</dbReference>
<accession>A0A1C3YW67</accession>
<dbReference type="OrthoDB" id="9783592at2"/>
<dbReference type="Gene3D" id="3.40.1350.10">
    <property type="match status" value="1"/>
</dbReference>
<organism evidence="15 16">
    <name type="scientific">Weissella bombi</name>
    <dbReference type="NCBI Taxonomy" id="1505725"/>
    <lineage>
        <taxon>Bacteria</taxon>
        <taxon>Bacillati</taxon>
        <taxon>Bacillota</taxon>
        <taxon>Bacilli</taxon>
        <taxon>Lactobacillales</taxon>
        <taxon>Lactobacillaceae</taxon>
        <taxon>Weissella</taxon>
    </lineage>
</organism>
<name>A0A1C3YW67_9LACO</name>
<comment type="similarity">
    <text evidence="11 13">Belongs to the RecU family.</text>
</comment>